<dbReference type="AlphaFoldDB" id="A0A9X1VCT9"/>
<dbReference type="RefSeq" id="WP_241714539.1">
    <property type="nucleotide sequence ID" value="NZ_JALBUF010000006.1"/>
</dbReference>
<dbReference type="PANTHER" id="PTHR30137:SF19">
    <property type="entry name" value="LUCIFERASE-LIKE MONOOXYGENASE"/>
    <property type="match status" value="1"/>
</dbReference>
<evidence type="ECO:0000313" key="3">
    <source>
        <dbReference type="EMBL" id="MCI0183793.1"/>
    </source>
</evidence>
<dbReference type="InterPro" id="IPR019949">
    <property type="entry name" value="CmoO-like"/>
</dbReference>
<dbReference type="CDD" id="cd00347">
    <property type="entry name" value="Flavin_utilizing_monoxygenases"/>
    <property type="match status" value="2"/>
</dbReference>
<dbReference type="EMBL" id="JALBUF010000006">
    <property type="protein sequence ID" value="MCI0183793.1"/>
    <property type="molecule type" value="Genomic_DNA"/>
</dbReference>
<comment type="similarity">
    <text evidence="1">To bacterial alkanal monooxygenase alpha and beta chains.</text>
</comment>
<name>A0A9X1VCT9_9BACL</name>
<gene>
    <name evidence="3" type="ORF">MM817_02084</name>
</gene>
<dbReference type="Pfam" id="PF00296">
    <property type="entry name" value="Bac_luciferase"/>
    <property type="match status" value="1"/>
</dbReference>
<dbReference type="InterPro" id="IPR011251">
    <property type="entry name" value="Luciferase-like_dom"/>
</dbReference>
<dbReference type="GO" id="GO:0016705">
    <property type="term" value="F:oxidoreductase activity, acting on paired donors, with incorporation or reduction of molecular oxygen"/>
    <property type="evidence" value="ECO:0007669"/>
    <property type="project" value="InterPro"/>
</dbReference>
<dbReference type="NCBIfam" id="TIGR03558">
    <property type="entry name" value="oxido_grp_1"/>
    <property type="match status" value="1"/>
</dbReference>
<dbReference type="InterPro" id="IPR050766">
    <property type="entry name" value="Bact_Lucif_Oxidored"/>
</dbReference>
<protein>
    <recommendedName>
        <fullName evidence="2">Luciferase-like domain-containing protein</fullName>
    </recommendedName>
</protein>
<dbReference type="GO" id="GO:0005829">
    <property type="term" value="C:cytosol"/>
    <property type="evidence" value="ECO:0007669"/>
    <property type="project" value="TreeGrafter"/>
</dbReference>
<feature type="domain" description="Luciferase-like" evidence="2">
    <location>
        <begin position="6"/>
        <end position="299"/>
    </location>
</feature>
<evidence type="ECO:0000259" key="2">
    <source>
        <dbReference type="Pfam" id="PF00296"/>
    </source>
</evidence>
<sequence>MIKLSILDQSPIAYGSHAREAINQTIQVAQTAERLGFHRFWVSEHHDASSLAGSTPEILMTHLAAKTNTIRIGSGGVMLPHYSAYKVAENFRMLEALYPHRIDIGLGRAPGGMPRSTLALQEGKVRQAHYGQQIDDLIAYLTDTLPADHRLGGLSASPVIDTVPEMWLLGSSDDSGHTAAQKGTAYMFAHFINGDGGADVVRSYQKHFKPSLLRDKPESSVAIFVLCADTDEQAELLASSLDLALIMLVTGQRSQGTPTIEMAQAYPYSQYELAIVQENRKRMIVGGPAKVKSQIEDLALAYQTDEVMVVTTTHQLADRIHSHELLAAAFGLTPTV</sequence>
<dbReference type="FunFam" id="3.20.20.30:FF:000002">
    <property type="entry name" value="LLM class flavin-dependent oxidoreductase"/>
    <property type="match status" value="1"/>
</dbReference>
<accession>A0A9X1VCT9</accession>
<organism evidence="3 4">
    <name type="scientific">Sulfoacidibacillus ferrooxidans</name>
    <dbReference type="NCBI Taxonomy" id="2005001"/>
    <lineage>
        <taxon>Bacteria</taxon>
        <taxon>Bacillati</taxon>
        <taxon>Bacillota</taxon>
        <taxon>Bacilli</taxon>
        <taxon>Bacillales</taxon>
        <taxon>Alicyclobacillaceae</taxon>
        <taxon>Sulfoacidibacillus</taxon>
    </lineage>
</organism>
<keyword evidence="4" id="KW-1185">Reference proteome</keyword>
<dbReference type="InterPro" id="IPR036661">
    <property type="entry name" value="Luciferase-like_sf"/>
</dbReference>
<dbReference type="Gene3D" id="3.20.20.30">
    <property type="entry name" value="Luciferase-like domain"/>
    <property type="match status" value="1"/>
</dbReference>
<comment type="caution">
    <text evidence="3">The sequence shown here is derived from an EMBL/GenBank/DDBJ whole genome shotgun (WGS) entry which is preliminary data.</text>
</comment>
<reference evidence="3" key="1">
    <citation type="submission" date="2022-03" db="EMBL/GenBank/DDBJ databases">
        <title>Draft Genome Sequence of Firmicute Strain S0AB, a Heterotrophic Iron/Sulfur-Oxidizing Extreme Acidophile.</title>
        <authorList>
            <person name="Vergara E."/>
            <person name="Pakostova E."/>
            <person name="Johnson D.B."/>
            <person name="Holmes D.S."/>
        </authorList>
    </citation>
    <scope>NUCLEOTIDE SEQUENCE</scope>
    <source>
        <strain evidence="3">S0AB</strain>
    </source>
</reference>
<proteinExistence type="predicted"/>
<evidence type="ECO:0000313" key="4">
    <source>
        <dbReference type="Proteomes" id="UP001139263"/>
    </source>
</evidence>
<dbReference type="SUPFAM" id="SSF51679">
    <property type="entry name" value="Bacterial luciferase-like"/>
    <property type="match status" value="1"/>
</dbReference>
<evidence type="ECO:0000256" key="1">
    <source>
        <dbReference type="ARBA" id="ARBA00007789"/>
    </source>
</evidence>
<dbReference type="PANTHER" id="PTHR30137">
    <property type="entry name" value="LUCIFERASE-LIKE MONOOXYGENASE"/>
    <property type="match status" value="1"/>
</dbReference>
<dbReference type="Proteomes" id="UP001139263">
    <property type="component" value="Unassembled WGS sequence"/>
</dbReference>